<protein>
    <submittedName>
        <fullName evidence="2">Uncharacterized protein</fullName>
    </submittedName>
</protein>
<evidence type="ECO:0000313" key="3">
    <source>
        <dbReference type="Proteomes" id="UP000245697"/>
    </source>
</evidence>
<evidence type="ECO:0000256" key="1">
    <source>
        <dbReference type="SAM" id="Phobius"/>
    </source>
</evidence>
<dbReference type="EMBL" id="QGGR01000022">
    <property type="protein sequence ID" value="PWK39529.1"/>
    <property type="molecule type" value="Genomic_DNA"/>
</dbReference>
<name>A0A316F6I1_9ACTN</name>
<reference evidence="2 3" key="1">
    <citation type="submission" date="2018-05" db="EMBL/GenBank/DDBJ databases">
        <title>Genomic Encyclopedia of Archaeal and Bacterial Type Strains, Phase II (KMG-II): from individual species to whole genera.</title>
        <authorList>
            <person name="Goeker M."/>
        </authorList>
    </citation>
    <scope>NUCLEOTIDE SEQUENCE [LARGE SCALE GENOMIC DNA]</scope>
    <source>
        <strain evidence="2 3">DSM 45184</strain>
    </source>
</reference>
<gene>
    <name evidence="2" type="ORF">BC793_122101</name>
</gene>
<keyword evidence="3" id="KW-1185">Reference proteome</keyword>
<sequence>MRTRDSIAMVAAALSIAASFVIVNLPLPVTAPGGADRSTQVIVVTEAGPWWDCPDEAADG</sequence>
<evidence type="ECO:0000313" key="2">
    <source>
        <dbReference type="EMBL" id="PWK39529.1"/>
    </source>
</evidence>
<comment type="caution">
    <text evidence="2">The sequence shown here is derived from an EMBL/GenBank/DDBJ whole genome shotgun (WGS) entry which is preliminary data.</text>
</comment>
<proteinExistence type="predicted"/>
<organism evidence="2 3">
    <name type="scientific">Actinoplanes xinjiangensis</name>
    <dbReference type="NCBI Taxonomy" id="512350"/>
    <lineage>
        <taxon>Bacteria</taxon>
        <taxon>Bacillati</taxon>
        <taxon>Actinomycetota</taxon>
        <taxon>Actinomycetes</taxon>
        <taxon>Micromonosporales</taxon>
        <taxon>Micromonosporaceae</taxon>
        <taxon>Actinoplanes</taxon>
    </lineage>
</organism>
<dbReference type="AlphaFoldDB" id="A0A316F6I1"/>
<dbReference type="RefSeq" id="WP_146246602.1">
    <property type="nucleotide sequence ID" value="NZ_BONA01000075.1"/>
</dbReference>
<dbReference type="Proteomes" id="UP000245697">
    <property type="component" value="Unassembled WGS sequence"/>
</dbReference>
<keyword evidence="1" id="KW-0472">Membrane</keyword>
<keyword evidence="1" id="KW-1133">Transmembrane helix</keyword>
<accession>A0A316F6I1</accession>
<feature type="transmembrane region" description="Helical" evidence="1">
    <location>
        <begin position="7"/>
        <end position="27"/>
    </location>
</feature>
<keyword evidence="1" id="KW-0812">Transmembrane</keyword>